<feature type="transmembrane region" description="Helical" evidence="1">
    <location>
        <begin position="133"/>
        <end position="155"/>
    </location>
</feature>
<keyword evidence="1" id="KW-1133">Transmembrane helix</keyword>
<name>A0A081R5T3_STROR</name>
<dbReference type="EMBL" id="JPGB01000004">
    <property type="protein sequence ID" value="KEQ50556.1"/>
    <property type="molecule type" value="Genomic_DNA"/>
</dbReference>
<keyword evidence="1" id="KW-0472">Membrane</keyword>
<evidence type="ECO:0000313" key="3">
    <source>
        <dbReference type="Proteomes" id="UP000028098"/>
    </source>
</evidence>
<sequence>MKKWNATQLKYLMAAVMVLDHIPHITGIVSPLWEGIFHALTRCVGVWFAYMAMEGFIHTRNLKNYLIRLWSWALIMFAGNSLLNTLFASKGVMVTNNIFLTLAIGVTMLWIGFPRKELDKKEKLWRRIGLAGLLIFGCLFTEGGITMLPFLLISYSCRNRKGLRNLLYAFLWAFLLVTSIQIYDTWYQTLEMMLFNSDWLFITVFPFMALYNGQRGKETSWSKFFFYIFYPAHLWIITLIAYLVK</sequence>
<feature type="transmembrane region" description="Helical" evidence="1">
    <location>
        <begin position="167"/>
        <end position="186"/>
    </location>
</feature>
<proteinExistence type="predicted"/>
<feature type="transmembrane region" description="Helical" evidence="1">
    <location>
        <begin position="224"/>
        <end position="244"/>
    </location>
</feature>
<dbReference type="Pfam" id="PF05857">
    <property type="entry name" value="TraX"/>
    <property type="match status" value="1"/>
</dbReference>
<gene>
    <name evidence="2" type="ORF">SK143_0610</name>
</gene>
<protein>
    <submittedName>
        <fullName evidence="2">TraX family protein</fullName>
    </submittedName>
</protein>
<reference evidence="2 3" key="1">
    <citation type="submission" date="2014-05" db="EMBL/GenBank/DDBJ databases">
        <authorList>
            <person name="Daugherty S.C."/>
            <person name="Tallon L.J."/>
            <person name="Sadzewicz L."/>
            <person name="Kilian M."/>
            <person name="Tettelin H."/>
        </authorList>
    </citation>
    <scope>NUCLEOTIDE SEQUENCE [LARGE SCALE GENOMIC DNA]</scope>
    <source>
        <strain evidence="2 3">SK143</strain>
    </source>
</reference>
<evidence type="ECO:0000313" key="2">
    <source>
        <dbReference type="EMBL" id="KEQ50556.1"/>
    </source>
</evidence>
<feature type="transmembrane region" description="Helical" evidence="1">
    <location>
        <begin position="94"/>
        <end position="113"/>
    </location>
</feature>
<feature type="transmembrane region" description="Helical" evidence="1">
    <location>
        <begin position="39"/>
        <end position="57"/>
    </location>
</feature>
<feature type="transmembrane region" description="Helical" evidence="1">
    <location>
        <begin position="193"/>
        <end position="212"/>
    </location>
</feature>
<feature type="transmembrane region" description="Helical" evidence="1">
    <location>
        <begin position="69"/>
        <end position="88"/>
    </location>
</feature>
<dbReference type="InterPro" id="IPR008875">
    <property type="entry name" value="TraX"/>
</dbReference>
<dbReference type="AlphaFoldDB" id="A0A081R5T3"/>
<organism evidence="2 3">
    <name type="scientific">Streptococcus oralis</name>
    <dbReference type="NCBI Taxonomy" id="1303"/>
    <lineage>
        <taxon>Bacteria</taxon>
        <taxon>Bacillati</taxon>
        <taxon>Bacillota</taxon>
        <taxon>Bacilli</taxon>
        <taxon>Lactobacillales</taxon>
        <taxon>Streptococcaceae</taxon>
        <taxon>Streptococcus</taxon>
    </lineage>
</organism>
<accession>A0A081R5T3</accession>
<keyword evidence="1" id="KW-0812">Transmembrane</keyword>
<dbReference type="Proteomes" id="UP000028098">
    <property type="component" value="Unassembled WGS sequence"/>
</dbReference>
<comment type="caution">
    <text evidence="2">The sequence shown here is derived from an EMBL/GenBank/DDBJ whole genome shotgun (WGS) entry which is preliminary data.</text>
</comment>
<dbReference type="RefSeq" id="WP_042902278.1">
    <property type="nucleotide sequence ID" value="NZ_JAKUVX010000002.1"/>
</dbReference>
<dbReference type="PATRIC" id="fig|1303.44.peg.569"/>
<evidence type="ECO:0000256" key="1">
    <source>
        <dbReference type="SAM" id="Phobius"/>
    </source>
</evidence>